<gene>
    <name evidence="1" type="ORF">J34TS1_43740</name>
</gene>
<protein>
    <submittedName>
        <fullName evidence="1">Uncharacterized protein</fullName>
    </submittedName>
</protein>
<sequence length="235" mass="27288">MEKKLVKLVGYSSTAKSGIGEYRDNKDRGLTGFYRNENENSFEVMELNKGHRVVSYKFPKIEIPFKSKMHSWRNLAFSCDWYYKDEQARIDKLKEAVEDRQKPFGYVALTDDAMFWFDGMALEYAMTQQIRYGVSFGFVGNHTFGQHFDLEAFIKSYELLEEAHYGERKGFIMNEFVQSKIRALSEQKILDCLQGYLSGKTNSDYDLILLGLLFGHPIEATFARLVGTMVYNNMP</sequence>
<reference evidence="1 2" key="1">
    <citation type="submission" date="2021-03" db="EMBL/GenBank/DDBJ databases">
        <title>Antimicrobial resistance genes in bacteria isolated from Japanese honey, and their potential for conferring macrolide and lincosamide resistance in the American foulbrood pathogen Paenibacillus larvae.</title>
        <authorList>
            <person name="Okamoto M."/>
            <person name="Kumagai M."/>
            <person name="Kanamori H."/>
            <person name="Takamatsu D."/>
        </authorList>
    </citation>
    <scope>NUCLEOTIDE SEQUENCE [LARGE SCALE GENOMIC DNA]</scope>
    <source>
        <strain evidence="1 2">J34TS1</strain>
    </source>
</reference>
<evidence type="ECO:0000313" key="1">
    <source>
        <dbReference type="EMBL" id="GIO49609.1"/>
    </source>
</evidence>
<name>A0A919YF56_9BACL</name>
<dbReference type="EMBL" id="BORT01000023">
    <property type="protein sequence ID" value="GIO49609.1"/>
    <property type="molecule type" value="Genomic_DNA"/>
</dbReference>
<comment type="caution">
    <text evidence="1">The sequence shown here is derived from an EMBL/GenBank/DDBJ whole genome shotgun (WGS) entry which is preliminary data.</text>
</comment>
<proteinExistence type="predicted"/>
<dbReference type="AlphaFoldDB" id="A0A919YF56"/>
<dbReference type="RefSeq" id="WP_127505943.1">
    <property type="nucleotide sequence ID" value="NZ_AP025343.1"/>
</dbReference>
<dbReference type="Proteomes" id="UP000682811">
    <property type="component" value="Unassembled WGS sequence"/>
</dbReference>
<evidence type="ECO:0000313" key="2">
    <source>
        <dbReference type="Proteomes" id="UP000682811"/>
    </source>
</evidence>
<organism evidence="1 2">
    <name type="scientific">Paenibacillus azoreducens</name>
    <dbReference type="NCBI Taxonomy" id="116718"/>
    <lineage>
        <taxon>Bacteria</taxon>
        <taxon>Bacillati</taxon>
        <taxon>Bacillota</taxon>
        <taxon>Bacilli</taxon>
        <taxon>Bacillales</taxon>
        <taxon>Paenibacillaceae</taxon>
        <taxon>Paenibacillus</taxon>
    </lineage>
</organism>
<keyword evidence="2" id="KW-1185">Reference proteome</keyword>
<accession>A0A919YF56</accession>